<dbReference type="Pfam" id="PF18143">
    <property type="entry name" value="HAD_SAK_2"/>
    <property type="match status" value="1"/>
</dbReference>
<dbReference type="SUPFAM" id="SSF56784">
    <property type="entry name" value="HAD-like"/>
    <property type="match status" value="1"/>
</dbReference>
<dbReference type="OrthoDB" id="8773450at2"/>
<evidence type="ECO:0000313" key="2">
    <source>
        <dbReference type="Proteomes" id="UP000005633"/>
    </source>
</evidence>
<organism evidence="1 2">
    <name type="scientific">Azospira oryzae (strain ATCC BAA-33 / DSM 13638 / PS)</name>
    <name type="common">Dechlorosoma suillum</name>
    <dbReference type="NCBI Taxonomy" id="640081"/>
    <lineage>
        <taxon>Bacteria</taxon>
        <taxon>Pseudomonadati</taxon>
        <taxon>Pseudomonadota</taxon>
        <taxon>Betaproteobacteria</taxon>
        <taxon>Rhodocyclales</taxon>
        <taxon>Rhodocyclaceae</taxon>
        <taxon>Azospira</taxon>
    </lineage>
</organism>
<dbReference type="InterPro" id="IPR036412">
    <property type="entry name" value="HAD-like_sf"/>
</dbReference>
<name>G8QK13_AZOOP</name>
<evidence type="ECO:0000313" key="1">
    <source>
        <dbReference type="EMBL" id="AEV27692.1"/>
    </source>
</evidence>
<dbReference type="HOGENOM" id="CLU_105444_2_0_4"/>
<gene>
    <name evidence="1" type="ordered locus">Dsui_3362</name>
</gene>
<dbReference type="KEGG" id="dsu:Dsui_3362"/>
<dbReference type="RefSeq" id="WP_014238372.1">
    <property type="nucleotide sequence ID" value="NC_016616.1"/>
</dbReference>
<sequence length="148" mass="16878">MFLFLDFDGVLHDFPPPVGGLWLHLPRLMTVLGDHPDVAVVISSSWRCSEDWLDVVPAELRARVIGFTPVIPRPIRKQYPVGYVPEPVRYQEILRYLQLARKKDVPWVALDDDRTLFPANCQNLILCKGGFQDQEETALRAALAGQQR</sequence>
<dbReference type="EMBL" id="CP003153">
    <property type="protein sequence ID" value="AEV27692.1"/>
    <property type="molecule type" value="Genomic_DNA"/>
</dbReference>
<dbReference type="Proteomes" id="UP000005633">
    <property type="component" value="Chromosome"/>
</dbReference>
<dbReference type="AlphaFoldDB" id="G8QK13"/>
<dbReference type="eggNOG" id="ENOG503383V">
    <property type="taxonomic scope" value="Bacteria"/>
</dbReference>
<proteinExistence type="predicted"/>
<reference evidence="1 2" key="1">
    <citation type="journal article" date="2012" name="J. Bacteriol.">
        <title>Complete genome sequence of the anaerobic perchlorate-reducing bacterium Azospira suillum strain PS.</title>
        <authorList>
            <person name="Byrne-Bailey K.G."/>
            <person name="Coates J.D."/>
        </authorList>
    </citation>
    <scope>NUCLEOTIDE SEQUENCE [LARGE SCALE GENOMIC DNA]</scope>
    <source>
        <strain evidence="2">ATCC BAA-33 / DSM 13638 / PS</strain>
    </source>
</reference>
<accession>G8QK13</accession>
<protein>
    <submittedName>
        <fullName evidence="1">Uncharacterized protein</fullName>
    </submittedName>
</protein>